<name>A0A2G8T602_9BURK</name>
<dbReference type="OrthoDB" id="5297282at2"/>
<dbReference type="Gene3D" id="2.40.160.20">
    <property type="match status" value="1"/>
</dbReference>
<feature type="chain" id="PRO_5013668120" description="Lipid A deacylase" evidence="3">
    <location>
        <begin position="26"/>
        <end position="185"/>
    </location>
</feature>
<evidence type="ECO:0000256" key="1">
    <source>
        <dbReference type="PIRNR" id="PIRNR029681"/>
    </source>
</evidence>
<reference evidence="4 5" key="1">
    <citation type="submission" date="2017-10" db="EMBL/GenBank/DDBJ databases">
        <title>Massilia psychrophilum sp. nov., a novel purple-pigmented bacterium isolated from Tianshan glacier, Xinjiang Municipality, China.</title>
        <authorList>
            <person name="Wang H."/>
        </authorList>
    </citation>
    <scope>NUCLEOTIDE SEQUENCE [LARGE SCALE GENOMIC DNA]</scope>
    <source>
        <strain evidence="4 5">JCM 30813</strain>
    </source>
</reference>
<proteinExistence type="inferred from homology"/>
<dbReference type="InterPro" id="IPR018550">
    <property type="entry name" value="Lipid-A_deacylase-rel"/>
</dbReference>
<evidence type="ECO:0000313" key="4">
    <source>
        <dbReference type="EMBL" id="PIL41487.1"/>
    </source>
</evidence>
<dbReference type="EC" id="3.1.1.77" evidence="1"/>
<comment type="subunit">
    <text evidence="1">Homodimer.</text>
</comment>
<dbReference type="GO" id="GO:0050528">
    <property type="term" value="F:acyloxyacyl hydrolase activity"/>
    <property type="evidence" value="ECO:0007669"/>
    <property type="project" value="UniProtKB-EC"/>
</dbReference>
<dbReference type="RefSeq" id="WP_099914287.1">
    <property type="nucleotide sequence ID" value="NZ_BMHS01000001.1"/>
</dbReference>
<evidence type="ECO:0000256" key="3">
    <source>
        <dbReference type="SAM" id="SignalP"/>
    </source>
</evidence>
<comment type="function">
    <text evidence="1">Has lipid A 3-O-deacylase activity. Hydrolyzes the ester bond at the 3 position of lipid A, a bioactive component of lipopolysaccharide (LPS), thereby releasing the primary fatty acyl moiety.</text>
</comment>
<comment type="catalytic activity">
    <reaction evidence="1">
        <text>a 3-(acyloxy)acyl derivative of bacterial toxin + H2O = a 3-hydroxyacyl derivative of bacterial toxin + a fatty acid + H(+)</text>
        <dbReference type="Rhea" id="RHEA:12032"/>
        <dbReference type="ChEBI" id="CHEBI:15377"/>
        <dbReference type="ChEBI" id="CHEBI:15378"/>
        <dbReference type="ChEBI" id="CHEBI:28868"/>
        <dbReference type="ChEBI" id="CHEBI:136853"/>
        <dbReference type="ChEBI" id="CHEBI:140675"/>
        <dbReference type="EC" id="3.1.1.77"/>
    </reaction>
</comment>
<dbReference type="Pfam" id="PF09411">
    <property type="entry name" value="PagL"/>
    <property type="match status" value="1"/>
</dbReference>
<organism evidence="4 5">
    <name type="scientific">Massilia psychrophila</name>
    <dbReference type="NCBI Taxonomy" id="1603353"/>
    <lineage>
        <taxon>Bacteria</taxon>
        <taxon>Pseudomonadati</taxon>
        <taxon>Pseudomonadota</taxon>
        <taxon>Betaproteobacteria</taxon>
        <taxon>Burkholderiales</taxon>
        <taxon>Oxalobacteraceae</taxon>
        <taxon>Telluria group</taxon>
        <taxon>Massilia</taxon>
    </lineage>
</organism>
<keyword evidence="1" id="KW-0998">Cell outer membrane</keyword>
<comment type="similarity">
    <text evidence="1">Belongs to the PagL family.</text>
</comment>
<dbReference type="InterPro" id="IPR011250">
    <property type="entry name" value="OMP/PagP_B-barrel"/>
</dbReference>
<protein>
    <recommendedName>
        <fullName evidence="1">Lipid A deacylase</fullName>
        <ecNumber evidence="1">3.1.1.77</ecNumber>
    </recommendedName>
    <alternativeName>
        <fullName evidence="1">LPS 3-O-deacylase</fullName>
    </alternativeName>
    <alternativeName>
        <fullName evidence="1">Outer membrane enzyme</fullName>
    </alternativeName>
</protein>
<dbReference type="Proteomes" id="UP000228593">
    <property type="component" value="Unassembled WGS sequence"/>
</dbReference>
<dbReference type="AlphaFoldDB" id="A0A2G8T602"/>
<feature type="site" description="Critical for activity" evidence="2">
    <location>
        <position position="164"/>
    </location>
</feature>
<dbReference type="SUPFAM" id="SSF56925">
    <property type="entry name" value="OMPA-like"/>
    <property type="match status" value="1"/>
</dbReference>
<keyword evidence="1" id="KW-0378">Hydrolase</keyword>
<comment type="subcellular location">
    <subcellularLocation>
        <location evidence="1">Cell outer membrane</location>
        <topology evidence="1">Multi-pass membrane protein</topology>
    </subcellularLocation>
</comment>
<dbReference type="PIRSF" id="PIRSF029681">
    <property type="entry name" value="PagL"/>
    <property type="match status" value="1"/>
</dbReference>
<keyword evidence="3" id="KW-0732">Signal</keyword>
<feature type="signal peptide" evidence="3">
    <location>
        <begin position="1"/>
        <end position="25"/>
    </location>
</feature>
<evidence type="ECO:0000256" key="2">
    <source>
        <dbReference type="PIRSR" id="PIRSR029681-2"/>
    </source>
</evidence>
<keyword evidence="1" id="KW-0472">Membrane</keyword>
<accession>A0A2G8T602</accession>
<dbReference type="GO" id="GO:0009279">
    <property type="term" value="C:cell outer membrane"/>
    <property type="evidence" value="ECO:0007669"/>
    <property type="project" value="UniProtKB-SubCell"/>
</dbReference>
<dbReference type="EMBL" id="PDOB01000001">
    <property type="protein sequence ID" value="PIL41487.1"/>
    <property type="molecule type" value="Genomic_DNA"/>
</dbReference>
<gene>
    <name evidence="4" type="ORF">CR103_00025</name>
</gene>
<sequence>MLPNQTIWKPVCALAALLALQPAFAAEPLADSAAVEFGTGSKVQMLRLSVQKNWERSWLASNGTHLSGYWDANLAQWRGNAYQNRPGQHQNITVVNLTPVFRFERTDKKGWYGEAGIGVSLLSKLYDNDDNRLSTHFQFADHIGAGYVFDNKWELGAKIQHYSNGGYKKPNNGVNWLVVKVARPF</sequence>
<keyword evidence="5" id="KW-1185">Reference proteome</keyword>
<evidence type="ECO:0000313" key="5">
    <source>
        <dbReference type="Proteomes" id="UP000228593"/>
    </source>
</evidence>
<comment type="caution">
    <text evidence="4">The sequence shown here is derived from an EMBL/GenBank/DDBJ whole genome shotgun (WGS) entry which is preliminary data.</text>
</comment>